<accession>A0ABQ8UQA7</accession>
<dbReference type="Pfam" id="PF12706">
    <property type="entry name" value="Lactamase_B_2"/>
    <property type="match status" value="1"/>
</dbReference>
<evidence type="ECO:0000256" key="5">
    <source>
        <dbReference type="ARBA" id="ARBA00022490"/>
    </source>
</evidence>
<dbReference type="Proteomes" id="UP001141327">
    <property type="component" value="Unassembled WGS sequence"/>
</dbReference>
<comment type="caution">
    <text evidence="13">The sequence shown here is derived from an EMBL/GenBank/DDBJ whole genome shotgun (WGS) entry which is preliminary data.</text>
</comment>
<dbReference type="Gene3D" id="3.20.20.80">
    <property type="entry name" value="Glycosidases"/>
    <property type="match status" value="2"/>
</dbReference>
<evidence type="ECO:0000256" key="3">
    <source>
        <dbReference type="ARBA" id="ARBA00005684"/>
    </source>
</evidence>
<evidence type="ECO:0000256" key="8">
    <source>
        <dbReference type="ARBA" id="ARBA00023277"/>
    </source>
</evidence>
<proteinExistence type="inferred from homology"/>
<dbReference type="InterPro" id="IPR013783">
    <property type="entry name" value="Ig-like_fold"/>
</dbReference>
<dbReference type="InterPro" id="IPR017853">
    <property type="entry name" value="GH"/>
</dbReference>
<keyword evidence="5" id="KW-0963">Cytoplasm</keyword>
<protein>
    <recommendedName>
        <fullName evidence="4">4-alpha-glucanotransferase</fullName>
        <ecNumber evidence="4">2.4.1.25</ecNumber>
    </recommendedName>
    <alternativeName>
        <fullName evidence="9">Amylomaltase</fullName>
    </alternativeName>
    <alternativeName>
        <fullName evidence="10">Disproportionating enzyme</fullName>
    </alternativeName>
</protein>
<evidence type="ECO:0000256" key="11">
    <source>
        <dbReference type="SAM" id="MobiDB-lite"/>
    </source>
</evidence>
<evidence type="ECO:0000256" key="6">
    <source>
        <dbReference type="ARBA" id="ARBA00022676"/>
    </source>
</evidence>
<dbReference type="InterPro" id="IPR036866">
    <property type="entry name" value="RibonucZ/Hydroxyglut_hydro"/>
</dbReference>
<evidence type="ECO:0000256" key="4">
    <source>
        <dbReference type="ARBA" id="ARBA00012560"/>
    </source>
</evidence>
<dbReference type="PANTHER" id="PTHR32518">
    <property type="match status" value="1"/>
</dbReference>
<dbReference type="InterPro" id="IPR013784">
    <property type="entry name" value="Carb-bd-like_fold"/>
</dbReference>
<keyword evidence="14" id="KW-1185">Reference proteome</keyword>
<dbReference type="SUPFAM" id="SSF49452">
    <property type="entry name" value="Starch-binding domain-like"/>
    <property type="match status" value="1"/>
</dbReference>
<dbReference type="InterPro" id="IPR003385">
    <property type="entry name" value="Glyco_hydro_77"/>
</dbReference>
<evidence type="ECO:0000256" key="9">
    <source>
        <dbReference type="ARBA" id="ARBA00031423"/>
    </source>
</evidence>
<evidence type="ECO:0000313" key="14">
    <source>
        <dbReference type="Proteomes" id="UP001141327"/>
    </source>
</evidence>
<sequence length="1404" mass="155563">MSPPSKQLGHFGKLRLLVTPSVIPSLKVGSRMATEVKIQLIRHATVILEHHGHRLMIDPMLSPPEVYDTLASAGPFASRRNPLVPLPVPVESLLNTDAVFISHDHNDHFDVFAKEHLPHETNMIAPSRDVRTYQKLGFNRILGVTDEAAVPVPIPGCEVDVVTTGGKHGSGLVGKMMGKVAGFVMRFGPAAGPRLTVYIAGDSIWCPEVDAALKQYHPDIVLLNAGAAKLNMGDPITMTDGDVLNVLAAVPATTKVVPIHMEVLNHCRLTRAALIEITFSLIVKNSGLLRFCIKGSRLAEDWSKCLTISLAKLQESSDVFIGSHEFRFDTPLPGESAASLRASSPLFHFKFVSVNPDGHERWEDGQNHVITFKQDIDSIWVSSQWLFEQAATPCSSDAWFSRSAFRDVIFGSRADNPVCTQVPGYFGTSPAVELRFSVACTRISPSHDVVVYGEHSALGDYKSLDQAIVMSAQGSFPTFHAAVRIPAPPCPNCGTPGPHHHFQTLRYKYVIRDRADGRFDPVYEGDYNFHRTLLIPCVCSLPAAPPTETQAAPQICTPPTSPRQDTLPELPAPDQPIPIHADVPSSAPSLPPAVRVAEVYGTAGIFRWPADRPLAAWRGAGVIMPVFALRSAKSMGVGDFMDIPLLVDWCVQARLQMIQARLIPAPAPAPASLSLGPFFISPSRYPYSSLSVFALHPLYLRLDPALLGLDVTPAQAAALAQAQARLEPPGGPMRPVDYEDVLRTKLDLCAQLFRPHRAAFLRSEAFRAFDAANGAWLRPYAVFCHLRDRYDTPRWAAWGAPDKEMGVEALVSRDGDPERCATEEGLFDVGLTYFIQFQLHRQFGYASQYARAHGVAIKGDIAIGVNPDSVDVWQHPELFRREYSTGAPPDAFSDKAGQNWGFPPYDWEAMARTGYAWWRARLQHMAQYFHASRIDHVLGFFRVWVIPRGNLTGMLGRFLPSFPLARWELDQYGIWDVRRLCRPHVAASALRSALAASCGDALCELLLRYYFVGDPACPDPPSRDLAALEGPGQPIAPELYFRGCFQTEQHVAGALLHPASPLGVRVREHLTRRYLLNIVQYRVLPQTKLADLAADQPSAPQQPQPLALQAIAEEPAPAAPTTPTPALPVLEGVLERVNSLASPQECGRFVAEQLGRIEELLLGLFTNRVLLEDAADPERMYHPRFGMLTQESFQTLPDGEWRQVLGHLYHSYYLHRQAAGILCLRIQRMKAGTQEEGPFYDLASLPYDCVCSPSTHDQPVLRAWYEDELDDRLRDYFCRHLCGLQEAPRQCTPAVVQAVVRSHMHSPAMWATFLLSDLLGMDPVLRHPDPRAEQINNPAVNPHYWRYRMHVGLEALIDRPAFAAAVRQLVVEGGRHGCYFAKGEPDSPDRRRPVAPVAQHWAWH</sequence>
<keyword evidence="6" id="KW-0328">Glycosyltransferase</keyword>
<dbReference type="SUPFAM" id="SSF51445">
    <property type="entry name" value="(Trans)glycosidases"/>
    <property type="match status" value="1"/>
</dbReference>
<dbReference type="EC" id="2.4.1.25" evidence="4"/>
<dbReference type="SMART" id="SM01065">
    <property type="entry name" value="CBM_2"/>
    <property type="match status" value="2"/>
</dbReference>
<dbReference type="EMBL" id="JAPMOS010000014">
    <property type="protein sequence ID" value="KAJ4460216.1"/>
    <property type="molecule type" value="Genomic_DNA"/>
</dbReference>
<dbReference type="SUPFAM" id="SSF56281">
    <property type="entry name" value="Metallo-hydrolase/oxidoreductase"/>
    <property type="match status" value="1"/>
</dbReference>
<dbReference type="PANTHER" id="PTHR32518:SF3">
    <property type="entry name" value="4-ALPHA-GLUCANOTRANSFERASE"/>
    <property type="match status" value="1"/>
</dbReference>
<name>A0ABQ8UQA7_9EUKA</name>
<evidence type="ECO:0000256" key="7">
    <source>
        <dbReference type="ARBA" id="ARBA00022679"/>
    </source>
</evidence>
<keyword evidence="7" id="KW-0808">Transferase</keyword>
<comment type="similarity">
    <text evidence="3">Belongs to the disproportionating enzyme family.</text>
</comment>
<gene>
    <name evidence="13" type="ORF">PAPYR_3605</name>
</gene>
<feature type="domain" description="CBM20" evidence="12">
    <location>
        <begin position="431"/>
        <end position="540"/>
    </location>
</feature>
<dbReference type="InterPro" id="IPR001279">
    <property type="entry name" value="Metallo-B-lactamas"/>
</dbReference>
<evidence type="ECO:0000256" key="2">
    <source>
        <dbReference type="ARBA" id="ARBA00004496"/>
    </source>
</evidence>
<evidence type="ECO:0000313" key="13">
    <source>
        <dbReference type="EMBL" id="KAJ4460216.1"/>
    </source>
</evidence>
<feature type="compositionally biased region" description="Basic and acidic residues" evidence="11">
    <location>
        <begin position="1383"/>
        <end position="1392"/>
    </location>
</feature>
<dbReference type="Gene3D" id="2.60.40.10">
    <property type="entry name" value="Immunoglobulins"/>
    <property type="match status" value="1"/>
</dbReference>
<keyword evidence="8" id="KW-0119">Carbohydrate metabolism</keyword>
<dbReference type="InterPro" id="IPR002044">
    <property type="entry name" value="CBM20"/>
</dbReference>
<feature type="region of interest" description="Disordered" evidence="11">
    <location>
        <begin position="1382"/>
        <end position="1404"/>
    </location>
</feature>
<comment type="subcellular location">
    <subcellularLocation>
        <location evidence="2">Cytoplasm</location>
    </subcellularLocation>
</comment>
<organism evidence="13 14">
    <name type="scientific">Paratrimastix pyriformis</name>
    <dbReference type="NCBI Taxonomy" id="342808"/>
    <lineage>
        <taxon>Eukaryota</taxon>
        <taxon>Metamonada</taxon>
        <taxon>Preaxostyla</taxon>
        <taxon>Paratrimastigidae</taxon>
        <taxon>Paratrimastix</taxon>
    </lineage>
</organism>
<comment type="catalytic activity">
    <reaction evidence="1">
        <text>Transfers a segment of a (1-&gt;4)-alpha-D-glucan to a new position in an acceptor, which may be glucose or a (1-&gt;4)-alpha-D-glucan.</text>
        <dbReference type="EC" id="2.4.1.25"/>
    </reaction>
</comment>
<feature type="domain" description="CBM20" evidence="12">
    <location>
        <begin position="274"/>
        <end position="382"/>
    </location>
</feature>
<evidence type="ECO:0000259" key="12">
    <source>
        <dbReference type="SMART" id="SM01065"/>
    </source>
</evidence>
<reference evidence="13" key="1">
    <citation type="journal article" date="2022" name="bioRxiv">
        <title>Genomics of Preaxostyla Flagellates Illuminates Evolutionary Transitions and the Path Towards Mitochondrial Loss.</title>
        <authorList>
            <person name="Novak L.V.F."/>
            <person name="Treitli S.C."/>
            <person name="Pyrih J."/>
            <person name="Halakuc P."/>
            <person name="Pipaliya S.V."/>
            <person name="Vacek V."/>
            <person name="Brzon O."/>
            <person name="Soukal P."/>
            <person name="Eme L."/>
            <person name="Dacks J.B."/>
            <person name="Karnkowska A."/>
            <person name="Elias M."/>
            <person name="Hampl V."/>
        </authorList>
    </citation>
    <scope>NUCLEOTIDE SEQUENCE</scope>
    <source>
        <strain evidence="13">RCP-MX</strain>
    </source>
</reference>
<dbReference type="Pfam" id="PF02446">
    <property type="entry name" value="Glyco_hydro_77"/>
    <property type="match status" value="1"/>
</dbReference>
<evidence type="ECO:0000256" key="1">
    <source>
        <dbReference type="ARBA" id="ARBA00000439"/>
    </source>
</evidence>
<dbReference type="Gene3D" id="3.60.15.10">
    <property type="entry name" value="Ribonuclease Z/Hydroxyacylglutathione hydrolase-like"/>
    <property type="match status" value="1"/>
</dbReference>
<evidence type="ECO:0000256" key="10">
    <source>
        <dbReference type="ARBA" id="ARBA00031501"/>
    </source>
</evidence>